<evidence type="ECO:0000313" key="2">
    <source>
        <dbReference type="Proteomes" id="UP000201833"/>
    </source>
</evidence>
<protein>
    <submittedName>
        <fullName evidence="1">Uncharacterized protein</fullName>
    </submittedName>
</protein>
<organism evidence="1 2">
    <name type="scientific">Mycobacterium phage BrownCNA</name>
    <dbReference type="NCBI Taxonomy" id="1698252"/>
    <lineage>
        <taxon>Viruses</taxon>
        <taxon>Duplodnaviria</taxon>
        <taxon>Heunggongvirae</taxon>
        <taxon>Uroviricota</taxon>
        <taxon>Caudoviricetes</taxon>
        <taxon>Bclasvirinae</taxon>
        <taxon>Coopervirus</taxon>
        <taxon>Coopervirus brownCNA</taxon>
    </lineage>
</organism>
<accession>A0A0K1Y6S3</accession>
<reference evidence="2" key="1">
    <citation type="submission" date="2015-07" db="EMBL/GenBank/DDBJ databases">
        <authorList>
            <person name="Peister A."/>
            <person name="Blumer L.S."/>
            <person name="Brown G.E."/>
            <person name="Attia A.B."/>
            <person name="Bradley K.A."/>
            <person name="Cerda N.J."/>
            <person name="Comeaux R.M."/>
            <person name="Delaney R."/>
            <person name="Fowler D.R."/>
            <person name="Garner J.A."/>
            <person name="McGary K.L."/>
            <person name="Moore J.H."/>
            <person name="Morris L.K."/>
            <person name="Powell E.M."/>
            <person name="Williams C.L."/>
            <person name="Williams R.L."/>
            <person name="Wilson J.B."/>
            <person name="Witherspoon E.J."/>
            <person name="Bolles M.R."/>
            <person name="Garrick M."/>
            <person name="Lowe A.R."/>
            <person name="Delesalle V.A."/>
            <person name="Bradley K.W."/>
            <person name="Asai D.J."/>
            <person name="Bowman C.A."/>
            <person name="Russell D.A."/>
            <person name="Pope W.H."/>
            <person name="Jacobs-Sera D."/>
            <person name="Hendrix R.W."/>
            <person name="Hatfull G.F."/>
        </authorList>
    </citation>
    <scope>NUCLEOTIDE SEQUENCE [LARGE SCALE GENOMIC DNA]</scope>
</reference>
<dbReference type="Proteomes" id="UP000201833">
    <property type="component" value="Segment"/>
</dbReference>
<dbReference type="EMBL" id="KT270441">
    <property type="protein sequence ID" value="AKY02801.1"/>
    <property type="molecule type" value="Genomic_DNA"/>
</dbReference>
<dbReference type="OrthoDB" id="27695at10239"/>
<sequence length="105" mass="11490">MDPDATLAELLDDARGVLARDDATGTEDAGHVELAQKVVALHDWIMGGGYLPAAWMASRVPTPEQRDRGYRTDAGHPFEPMPGDDTCMYVLVSGERCMKYAGDHR</sequence>
<evidence type="ECO:0000313" key="1">
    <source>
        <dbReference type="EMBL" id="AKY02801.1"/>
    </source>
</evidence>
<dbReference type="GeneID" id="26641329"/>
<dbReference type="KEGG" id="vg:26641329"/>
<keyword evidence="2" id="KW-1185">Reference proteome</keyword>
<gene>
    <name evidence="1" type="ORF">SEA_BROWNCNA_88</name>
</gene>
<proteinExistence type="predicted"/>
<dbReference type="RefSeq" id="YP_009215005.1">
    <property type="nucleotide sequence ID" value="NC_028968.1"/>
</dbReference>
<name>A0A0K1Y6S3_9CAUD</name>